<evidence type="ECO:0000313" key="8">
    <source>
        <dbReference type="EMBL" id="MEU8136275.1"/>
    </source>
</evidence>
<evidence type="ECO:0000313" key="9">
    <source>
        <dbReference type="Proteomes" id="UP001551482"/>
    </source>
</evidence>
<accession>A0ABV3DKJ5</accession>
<proteinExistence type="predicted"/>
<dbReference type="NCBIfam" id="TIGR01167">
    <property type="entry name" value="LPXTG_anchor"/>
    <property type="match status" value="1"/>
</dbReference>
<evidence type="ECO:0000259" key="7">
    <source>
        <dbReference type="Pfam" id="PF00746"/>
    </source>
</evidence>
<protein>
    <submittedName>
        <fullName evidence="8">LPXTG cell wall anchor domain-containing protein</fullName>
    </submittedName>
</protein>
<keyword evidence="4" id="KW-0572">Peptidoglycan-anchor</keyword>
<evidence type="ECO:0000256" key="1">
    <source>
        <dbReference type="ARBA" id="ARBA00022512"/>
    </source>
</evidence>
<evidence type="ECO:0000256" key="2">
    <source>
        <dbReference type="ARBA" id="ARBA00022525"/>
    </source>
</evidence>
<dbReference type="EMBL" id="JBEZFP010000059">
    <property type="protein sequence ID" value="MEU8136275.1"/>
    <property type="molecule type" value="Genomic_DNA"/>
</dbReference>
<dbReference type="RefSeq" id="WP_358356665.1">
    <property type="nucleotide sequence ID" value="NZ_JBEZFP010000059.1"/>
</dbReference>
<dbReference type="Pfam" id="PF00746">
    <property type="entry name" value="Gram_pos_anchor"/>
    <property type="match status" value="1"/>
</dbReference>
<keyword evidence="6" id="KW-1133">Transmembrane helix</keyword>
<feature type="transmembrane region" description="Helical" evidence="6">
    <location>
        <begin position="76"/>
        <end position="97"/>
    </location>
</feature>
<evidence type="ECO:0000256" key="3">
    <source>
        <dbReference type="ARBA" id="ARBA00022729"/>
    </source>
</evidence>
<keyword evidence="9" id="KW-1185">Reference proteome</keyword>
<feature type="compositionally biased region" description="Low complexity" evidence="5">
    <location>
        <begin position="47"/>
        <end position="63"/>
    </location>
</feature>
<organism evidence="8 9">
    <name type="scientific">Streptodolium elevatio</name>
    <dbReference type="NCBI Taxonomy" id="3157996"/>
    <lineage>
        <taxon>Bacteria</taxon>
        <taxon>Bacillati</taxon>
        <taxon>Actinomycetota</taxon>
        <taxon>Actinomycetes</taxon>
        <taxon>Kitasatosporales</taxon>
        <taxon>Streptomycetaceae</taxon>
        <taxon>Streptodolium</taxon>
    </lineage>
</organism>
<dbReference type="Proteomes" id="UP001551482">
    <property type="component" value="Unassembled WGS sequence"/>
</dbReference>
<name>A0ABV3DKJ5_9ACTN</name>
<evidence type="ECO:0000256" key="4">
    <source>
        <dbReference type="ARBA" id="ARBA00023088"/>
    </source>
</evidence>
<sequence>MLRTPVAVVLAVGLLLGGIGFAVATWNASPASAAPAGQPVAPPPDPSAASPSAAAEPSASDASGNSLPDTGETDGIAMLVTGLTFLGLGAIAVGVTAGKRRRSPEG</sequence>
<keyword evidence="2" id="KW-0964">Secreted</keyword>
<comment type="caution">
    <text evidence="8">The sequence shown here is derived from an EMBL/GenBank/DDBJ whole genome shotgun (WGS) entry which is preliminary data.</text>
</comment>
<keyword evidence="6" id="KW-0472">Membrane</keyword>
<evidence type="ECO:0000256" key="5">
    <source>
        <dbReference type="SAM" id="MobiDB-lite"/>
    </source>
</evidence>
<keyword evidence="6" id="KW-0812">Transmembrane</keyword>
<evidence type="ECO:0000256" key="6">
    <source>
        <dbReference type="SAM" id="Phobius"/>
    </source>
</evidence>
<gene>
    <name evidence="8" type="ORF">AB0C36_22530</name>
</gene>
<keyword evidence="1" id="KW-0134">Cell wall</keyword>
<feature type="region of interest" description="Disordered" evidence="5">
    <location>
        <begin position="31"/>
        <end position="73"/>
    </location>
</feature>
<dbReference type="InterPro" id="IPR019931">
    <property type="entry name" value="LPXTG_anchor"/>
</dbReference>
<feature type="domain" description="Gram-positive cocci surface proteins LPxTG" evidence="7">
    <location>
        <begin position="63"/>
        <end position="102"/>
    </location>
</feature>
<reference evidence="8 9" key="1">
    <citation type="submission" date="2024-06" db="EMBL/GenBank/DDBJ databases">
        <title>The Natural Products Discovery Center: Release of the First 8490 Sequenced Strains for Exploring Actinobacteria Biosynthetic Diversity.</title>
        <authorList>
            <person name="Kalkreuter E."/>
            <person name="Kautsar S.A."/>
            <person name="Yang D."/>
            <person name="Bader C.D."/>
            <person name="Teijaro C.N."/>
            <person name="Fluegel L."/>
            <person name="Davis C.M."/>
            <person name="Simpson J.R."/>
            <person name="Lauterbach L."/>
            <person name="Steele A.D."/>
            <person name="Gui C."/>
            <person name="Meng S."/>
            <person name="Li G."/>
            <person name="Viehrig K."/>
            <person name="Ye F."/>
            <person name="Su P."/>
            <person name="Kiefer A.F."/>
            <person name="Nichols A."/>
            <person name="Cepeda A.J."/>
            <person name="Yan W."/>
            <person name="Fan B."/>
            <person name="Jiang Y."/>
            <person name="Adhikari A."/>
            <person name="Zheng C.-J."/>
            <person name="Schuster L."/>
            <person name="Cowan T.M."/>
            <person name="Smanski M.J."/>
            <person name="Chevrette M.G."/>
            <person name="De Carvalho L.P.S."/>
            <person name="Shen B."/>
        </authorList>
    </citation>
    <scope>NUCLEOTIDE SEQUENCE [LARGE SCALE GENOMIC DNA]</scope>
    <source>
        <strain evidence="8 9">NPDC048946</strain>
    </source>
</reference>
<keyword evidence="3" id="KW-0732">Signal</keyword>